<evidence type="ECO:0000256" key="3">
    <source>
        <dbReference type="ARBA" id="ARBA00022801"/>
    </source>
</evidence>
<protein>
    <submittedName>
        <fullName evidence="10">D-alanyl-D-alanine carboxypeptidase</fullName>
    </submittedName>
</protein>
<evidence type="ECO:0000256" key="6">
    <source>
        <dbReference type="ARBA" id="ARBA00023316"/>
    </source>
</evidence>
<dbReference type="Pfam" id="PF00768">
    <property type="entry name" value="Peptidase_S11"/>
    <property type="match status" value="1"/>
</dbReference>
<accession>A0ABX5NXT9</accession>
<comment type="similarity">
    <text evidence="1 7">Belongs to the peptidase S11 family.</text>
</comment>
<dbReference type="Proteomes" id="UP000247536">
    <property type="component" value="Unassembled WGS sequence"/>
</dbReference>
<keyword evidence="10" id="KW-0645">Protease</keyword>
<evidence type="ECO:0000256" key="8">
    <source>
        <dbReference type="SAM" id="SignalP"/>
    </source>
</evidence>
<keyword evidence="10" id="KW-0121">Carboxypeptidase</keyword>
<dbReference type="Gene3D" id="3.40.710.10">
    <property type="entry name" value="DD-peptidase/beta-lactamase superfamily"/>
    <property type="match status" value="1"/>
</dbReference>
<reference evidence="10 11" key="1">
    <citation type="submission" date="2018-06" db="EMBL/GenBank/DDBJ databases">
        <title>Rhizobium wuzhouense sp. nov., isolated from roots of Oryza officinalis.</title>
        <authorList>
            <person name="Yuan T."/>
        </authorList>
    </citation>
    <scope>NUCLEOTIDE SEQUENCE [LARGE SCALE GENOMIC DNA]</scope>
    <source>
        <strain evidence="10 11">W44</strain>
    </source>
</reference>
<evidence type="ECO:0000256" key="4">
    <source>
        <dbReference type="ARBA" id="ARBA00022960"/>
    </source>
</evidence>
<feature type="signal peptide" evidence="8">
    <location>
        <begin position="1"/>
        <end position="27"/>
    </location>
</feature>
<dbReference type="SUPFAM" id="SSF56601">
    <property type="entry name" value="beta-lactamase/transpeptidase-like"/>
    <property type="match status" value="1"/>
</dbReference>
<dbReference type="PANTHER" id="PTHR21581">
    <property type="entry name" value="D-ALANYL-D-ALANINE CARBOXYPEPTIDASE"/>
    <property type="match status" value="1"/>
</dbReference>
<dbReference type="PANTHER" id="PTHR21581:SF6">
    <property type="entry name" value="TRAFFICKING PROTEIN PARTICLE COMPLEX SUBUNIT 12"/>
    <property type="match status" value="1"/>
</dbReference>
<keyword evidence="6" id="KW-0961">Cell wall biogenesis/degradation</keyword>
<evidence type="ECO:0000313" key="10">
    <source>
        <dbReference type="EMBL" id="PYB75227.1"/>
    </source>
</evidence>
<keyword evidence="2 8" id="KW-0732">Signal</keyword>
<dbReference type="InterPro" id="IPR012338">
    <property type="entry name" value="Beta-lactam/transpept-like"/>
</dbReference>
<feature type="chain" id="PRO_5045894125" evidence="8">
    <location>
        <begin position="28"/>
        <end position="284"/>
    </location>
</feature>
<keyword evidence="4" id="KW-0133">Cell shape</keyword>
<keyword evidence="3" id="KW-0378">Hydrolase</keyword>
<evidence type="ECO:0000256" key="1">
    <source>
        <dbReference type="ARBA" id="ARBA00007164"/>
    </source>
</evidence>
<organism evidence="10 11">
    <name type="scientific">Rhizobium wuzhouense</name>
    <dbReference type="NCBI Taxonomy" id="1986026"/>
    <lineage>
        <taxon>Bacteria</taxon>
        <taxon>Pseudomonadati</taxon>
        <taxon>Pseudomonadota</taxon>
        <taxon>Alphaproteobacteria</taxon>
        <taxon>Hyphomicrobiales</taxon>
        <taxon>Rhizobiaceae</taxon>
        <taxon>Rhizobium/Agrobacterium group</taxon>
        <taxon>Rhizobium</taxon>
    </lineage>
</organism>
<evidence type="ECO:0000313" key="11">
    <source>
        <dbReference type="Proteomes" id="UP000247536"/>
    </source>
</evidence>
<comment type="caution">
    <text evidence="10">The sequence shown here is derived from an EMBL/GenBank/DDBJ whole genome shotgun (WGS) entry which is preliminary data.</text>
</comment>
<dbReference type="EMBL" id="QJRY01000002">
    <property type="protein sequence ID" value="PYB75227.1"/>
    <property type="molecule type" value="Genomic_DNA"/>
</dbReference>
<dbReference type="PRINTS" id="PR00725">
    <property type="entry name" value="DADACBPTASE1"/>
</dbReference>
<proteinExistence type="inferred from homology"/>
<sequence length="284" mass="30230">MILRLSRFCLLALLCLPLPLAATSAKAATHANILVDAETGEVLASMNPDAITYPASLTKMMTLYLTFEALHSGRLSWDQRLVISKNANDKEPYKFAIGAGNTISVREAVMGMVVLSANDAATAVAETLAGSEAAFGVVMTVKAHKLGMNDTVFTNPSGLPDPAQVTTATDMARLGLALIRDFPEEYKLFASRGMTFRGMKLRGHNPFLVRYPGGDGIKTGYTKAAGYNIVTSATNGERRLVGVVLGASSNDARNTEIIGLFEKHLGPVPVKASQTSIKIQGQTP</sequence>
<dbReference type="GO" id="GO:0004180">
    <property type="term" value="F:carboxypeptidase activity"/>
    <property type="evidence" value="ECO:0007669"/>
    <property type="project" value="UniProtKB-KW"/>
</dbReference>
<evidence type="ECO:0000259" key="9">
    <source>
        <dbReference type="Pfam" id="PF00768"/>
    </source>
</evidence>
<name>A0ABX5NXT9_9HYPH</name>
<keyword evidence="5" id="KW-0573">Peptidoglycan synthesis</keyword>
<evidence type="ECO:0000256" key="2">
    <source>
        <dbReference type="ARBA" id="ARBA00022729"/>
    </source>
</evidence>
<gene>
    <name evidence="10" type="ORF">DMY87_07160</name>
</gene>
<evidence type="ECO:0000256" key="5">
    <source>
        <dbReference type="ARBA" id="ARBA00022984"/>
    </source>
</evidence>
<keyword evidence="11" id="KW-1185">Reference proteome</keyword>
<feature type="domain" description="Peptidase S11 D-alanyl-D-alanine carboxypeptidase A N-terminal" evidence="9">
    <location>
        <begin position="24"/>
        <end position="248"/>
    </location>
</feature>
<dbReference type="InterPro" id="IPR001967">
    <property type="entry name" value="Peptidase_S11_N"/>
</dbReference>
<evidence type="ECO:0000256" key="7">
    <source>
        <dbReference type="RuleBase" id="RU004016"/>
    </source>
</evidence>
<dbReference type="RefSeq" id="WP_110790614.1">
    <property type="nucleotide sequence ID" value="NZ_QJRY01000002.1"/>
</dbReference>
<dbReference type="InterPro" id="IPR018044">
    <property type="entry name" value="Peptidase_S11"/>
</dbReference>